<dbReference type="GO" id="GO:0003743">
    <property type="term" value="F:translation initiation factor activity"/>
    <property type="evidence" value="ECO:0007669"/>
    <property type="project" value="UniProtKB-KW"/>
</dbReference>
<evidence type="ECO:0000256" key="3">
    <source>
        <dbReference type="ARBA" id="ARBA00022845"/>
    </source>
</evidence>
<accession>A0A922HTJ9</accession>
<evidence type="ECO:0000313" key="7">
    <source>
        <dbReference type="EMBL" id="KAH9506971.1"/>
    </source>
</evidence>
<dbReference type="GO" id="GO:0000340">
    <property type="term" value="F:RNA 7-methylguanosine cap binding"/>
    <property type="evidence" value="ECO:0007669"/>
    <property type="project" value="TreeGrafter"/>
</dbReference>
<dbReference type="EMBL" id="ASGP02000005">
    <property type="protein sequence ID" value="KAH9506971.1"/>
    <property type="molecule type" value="Genomic_DNA"/>
</dbReference>
<protein>
    <submittedName>
        <fullName evidence="7">Translation initiation factor eIF4E</fullName>
    </submittedName>
</protein>
<reference evidence="7" key="1">
    <citation type="submission" date="2013-05" db="EMBL/GenBank/DDBJ databases">
        <authorList>
            <person name="Yim A.K.Y."/>
            <person name="Chan T.F."/>
            <person name="Ji K.M."/>
            <person name="Liu X.Y."/>
            <person name="Zhou J.W."/>
            <person name="Li R.Q."/>
            <person name="Yang K.Y."/>
            <person name="Li J."/>
            <person name="Li M."/>
            <person name="Law P.T.W."/>
            <person name="Wu Y.L."/>
            <person name="Cai Z.L."/>
            <person name="Qin H."/>
            <person name="Bao Y."/>
            <person name="Leung R.K.K."/>
            <person name="Ng P.K.S."/>
            <person name="Zou J."/>
            <person name="Zhong X.J."/>
            <person name="Ran P.X."/>
            <person name="Zhong N.S."/>
            <person name="Liu Z.G."/>
            <person name="Tsui S.K.W."/>
        </authorList>
    </citation>
    <scope>NUCLEOTIDE SEQUENCE</scope>
    <source>
        <strain evidence="7">Derf</strain>
        <tissue evidence="7">Whole organism</tissue>
    </source>
</reference>
<evidence type="ECO:0000256" key="2">
    <source>
        <dbReference type="ARBA" id="ARBA00022540"/>
    </source>
</evidence>
<organism evidence="7 8">
    <name type="scientific">Dermatophagoides farinae</name>
    <name type="common">American house dust mite</name>
    <dbReference type="NCBI Taxonomy" id="6954"/>
    <lineage>
        <taxon>Eukaryota</taxon>
        <taxon>Metazoa</taxon>
        <taxon>Ecdysozoa</taxon>
        <taxon>Arthropoda</taxon>
        <taxon>Chelicerata</taxon>
        <taxon>Arachnida</taxon>
        <taxon>Acari</taxon>
        <taxon>Acariformes</taxon>
        <taxon>Sarcoptiformes</taxon>
        <taxon>Astigmata</taxon>
        <taxon>Psoroptidia</taxon>
        <taxon>Analgoidea</taxon>
        <taxon>Pyroglyphidae</taxon>
        <taxon>Dermatophagoidinae</taxon>
        <taxon>Dermatophagoides</taxon>
    </lineage>
</organism>
<dbReference type="Gene3D" id="3.30.760.10">
    <property type="entry name" value="RNA Cap, Translation Initiation Factor Eif4e"/>
    <property type="match status" value="1"/>
</dbReference>
<dbReference type="GO" id="GO:0016281">
    <property type="term" value="C:eukaryotic translation initiation factor 4F complex"/>
    <property type="evidence" value="ECO:0007669"/>
    <property type="project" value="TreeGrafter"/>
</dbReference>
<evidence type="ECO:0000256" key="1">
    <source>
        <dbReference type="ARBA" id="ARBA00009860"/>
    </source>
</evidence>
<dbReference type="InterPro" id="IPR001040">
    <property type="entry name" value="TIF_eIF_4E"/>
</dbReference>
<dbReference type="Proteomes" id="UP000790347">
    <property type="component" value="Unassembled WGS sequence"/>
</dbReference>
<keyword evidence="8" id="KW-1185">Reference proteome</keyword>
<evidence type="ECO:0000256" key="4">
    <source>
        <dbReference type="ARBA" id="ARBA00022884"/>
    </source>
</evidence>
<evidence type="ECO:0000256" key="6">
    <source>
        <dbReference type="RuleBase" id="RU004374"/>
    </source>
</evidence>
<dbReference type="AlphaFoldDB" id="A0A922HTJ9"/>
<keyword evidence="5 6" id="KW-0648">Protein biosynthesis</keyword>
<sequence length="239" mass="28421">MIITMNLKENKQKSLKIQQDGDNPDVDQIENQMKVGMEKIRLNYIIPIKDGEHRLHNSWTFWYLKFGPNFDWEHSQIDVATFSTVESFWGVFDRVIPLTETHHGCNYSLFKYGIRPIWEDPLNRNGGRFVFTINKDMSGEYKNHAMELWTEFCMLIVGYQNSMICERICGLVGGNRNNQIKIAIWIDHYQPRQNVYDIGLFLKQLVGYEKSVHFEMHNMEMVKQQQQQQSNERHYSFDI</sequence>
<keyword evidence="2 6" id="KW-0396">Initiation factor</keyword>
<keyword evidence="4 6" id="KW-0694">RNA-binding</keyword>
<dbReference type="Pfam" id="PF01652">
    <property type="entry name" value="IF4E"/>
    <property type="match status" value="1"/>
</dbReference>
<name>A0A922HTJ9_DERFA</name>
<dbReference type="PANTHER" id="PTHR11960:SF8">
    <property type="entry name" value="EUKARYOTIC TRANSLATION INITIATION FACTOR 4E1-RELATED"/>
    <property type="match status" value="1"/>
</dbReference>
<dbReference type="SUPFAM" id="SSF55418">
    <property type="entry name" value="eIF4e-like"/>
    <property type="match status" value="1"/>
</dbReference>
<dbReference type="GO" id="GO:0006417">
    <property type="term" value="P:regulation of translation"/>
    <property type="evidence" value="ECO:0007669"/>
    <property type="project" value="UniProtKB-KW"/>
</dbReference>
<evidence type="ECO:0000313" key="8">
    <source>
        <dbReference type="Proteomes" id="UP000790347"/>
    </source>
</evidence>
<dbReference type="InterPro" id="IPR023398">
    <property type="entry name" value="TIF_eIF4e-like"/>
</dbReference>
<dbReference type="PANTHER" id="PTHR11960">
    <property type="entry name" value="EUKARYOTIC TRANSLATION INITIATION FACTOR 4E RELATED"/>
    <property type="match status" value="1"/>
</dbReference>
<proteinExistence type="inferred from homology"/>
<keyword evidence="3" id="KW-0810">Translation regulation</keyword>
<evidence type="ECO:0000256" key="5">
    <source>
        <dbReference type="ARBA" id="ARBA00022917"/>
    </source>
</evidence>
<reference evidence="7" key="2">
    <citation type="journal article" date="2022" name="Res Sq">
        <title>Comparative Genomics Reveals Insights into the Divergent Evolution of Astigmatic Mites and Household Pest Adaptations.</title>
        <authorList>
            <person name="Xiong Q."/>
            <person name="Wan A.T.-Y."/>
            <person name="Liu X.-Y."/>
            <person name="Fung C.S.-H."/>
            <person name="Xiao X."/>
            <person name="Malainual N."/>
            <person name="Hou J."/>
            <person name="Wang L."/>
            <person name="Wang M."/>
            <person name="Yang K."/>
            <person name="Cui Y."/>
            <person name="Leung E."/>
            <person name="Nong W."/>
            <person name="Shin S.-K."/>
            <person name="Au S."/>
            <person name="Jeong K.Y."/>
            <person name="Chew F.T."/>
            <person name="Hui J."/>
            <person name="Leung T.F."/>
            <person name="Tungtrongchitr A."/>
            <person name="Zhong N."/>
            <person name="Liu Z."/>
            <person name="Tsui S."/>
        </authorList>
    </citation>
    <scope>NUCLEOTIDE SEQUENCE</scope>
    <source>
        <strain evidence="7">Derf</strain>
        <tissue evidence="7">Whole organism</tissue>
    </source>
</reference>
<gene>
    <name evidence="7" type="primary">EIF4E_5</name>
    <name evidence="7" type="ORF">DERF_011676</name>
</gene>
<comment type="similarity">
    <text evidence="1 6">Belongs to the eukaryotic initiation factor 4E family.</text>
</comment>
<comment type="caution">
    <text evidence="7">The sequence shown here is derived from an EMBL/GenBank/DDBJ whole genome shotgun (WGS) entry which is preliminary data.</text>
</comment>